<dbReference type="CDD" id="cd06173">
    <property type="entry name" value="MFS_MefA_like"/>
    <property type="match status" value="1"/>
</dbReference>
<dbReference type="InterPro" id="IPR020846">
    <property type="entry name" value="MFS_dom"/>
</dbReference>
<feature type="region of interest" description="Disordered" evidence="6">
    <location>
        <begin position="1"/>
        <end position="23"/>
    </location>
</feature>
<evidence type="ECO:0000256" key="2">
    <source>
        <dbReference type="ARBA" id="ARBA00022475"/>
    </source>
</evidence>
<evidence type="ECO:0000256" key="5">
    <source>
        <dbReference type="ARBA" id="ARBA00023136"/>
    </source>
</evidence>
<feature type="transmembrane region" description="Helical" evidence="7">
    <location>
        <begin position="31"/>
        <end position="53"/>
    </location>
</feature>
<feature type="transmembrane region" description="Helical" evidence="7">
    <location>
        <begin position="65"/>
        <end position="88"/>
    </location>
</feature>
<feature type="transmembrane region" description="Helical" evidence="7">
    <location>
        <begin position="305"/>
        <end position="323"/>
    </location>
</feature>
<dbReference type="GO" id="GO:0022857">
    <property type="term" value="F:transmembrane transporter activity"/>
    <property type="evidence" value="ECO:0007669"/>
    <property type="project" value="InterPro"/>
</dbReference>
<accession>A0A1T4T3S4</accession>
<evidence type="ECO:0000259" key="8">
    <source>
        <dbReference type="PROSITE" id="PS50850"/>
    </source>
</evidence>
<dbReference type="EMBL" id="FUWS01000014">
    <property type="protein sequence ID" value="SKA35164.1"/>
    <property type="molecule type" value="Genomic_DNA"/>
</dbReference>
<name>A0A1T4T3S4_9ACTN</name>
<dbReference type="Proteomes" id="UP000190637">
    <property type="component" value="Unassembled WGS sequence"/>
</dbReference>
<organism evidence="9 10">
    <name type="scientific">Marinactinospora thermotolerans DSM 45154</name>
    <dbReference type="NCBI Taxonomy" id="1122192"/>
    <lineage>
        <taxon>Bacteria</taxon>
        <taxon>Bacillati</taxon>
        <taxon>Actinomycetota</taxon>
        <taxon>Actinomycetes</taxon>
        <taxon>Streptosporangiales</taxon>
        <taxon>Nocardiopsidaceae</taxon>
        <taxon>Marinactinospora</taxon>
    </lineage>
</organism>
<evidence type="ECO:0000313" key="10">
    <source>
        <dbReference type="Proteomes" id="UP000190637"/>
    </source>
</evidence>
<evidence type="ECO:0000256" key="4">
    <source>
        <dbReference type="ARBA" id="ARBA00022989"/>
    </source>
</evidence>
<keyword evidence="5 7" id="KW-0472">Membrane</keyword>
<feature type="transmembrane region" description="Helical" evidence="7">
    <location>
        <begin position="397"/>
        <end position="414"/>
    </location>
</feature>
<dbReference type="OrthoDB" id="145388at2"/>
<evidence type="ECO:0000256" key="3">
    <source>
        <dbReference type="ARBA" id="ARBA00022692"/>
    </source>
</evidence>
<evidence type="ECO:0000256" key="7">
    <source>
        <dbReference type="SAM" id="Phobius"/>
    </source>
</evidence>
<dbReference type="SUPFAM" id="SSF103473">
    <property type="entry name" value="MFS general substrate transporter"/>
    <property type="match status" value="1"/>
</dbReference>
<comment type="subcellular location">
    <subcellularLocation>
        <location evidence="1">Cell membrane</location>
        <topology evidence="1">Multi-pass membrane protein</topology>
    </subcellularLocation>
</comment>
<dbReference type="PROSITE" id="PS50850">
    <property type="entry name" value="MFS"/>
    <property type="match status" value="1"/>
</dbReference>
<dbReference type="PANTHER" id="PTHR23513">
    <property type="entry name" value="INTEGRAL MEMBRANE EFFLUX PROTEIN-RELATED"/>
    <property type="match status" value="1"/>
</dbReference>
<evidence type="ECO:0000256" key="6">
    <source>
        <dbReference type="SAM" id="MobiDB-lite"/>
    </source>
</evidence>
<proteinExistence type="predicted"/>
<sequence>MTENGEETPSSHSGGEADNTHSTPGWRDFRLLWTGSTVSQILGMTSPIAFPLIAADLLSASVPQIAAITAFSYLPWLVLTLPLGVYLGKVPPRTVLLTADLVRVVVISFVPLAYVLGVLALWQIYVVVALVGACTVCYEIAYQTFPPALLPREDLTRANARLQGGRAVAYTMGPALGGLLVTVLGAPLTPIANAAGFLVSACCVAAMRTRAAPPGQEGGGTLLRRLGEGLRFVVTRPLLRASTLASAAGNCWFAGYEALVVVFLSREVGLPTGQVGVLVGVAGLGSLVGAAVAGRITRRLGTARALWLPIALVSPFGLLLPATQPGAGVLLFVAGALVFCAGFAMFTVGHATLVQIHTPPALLSRTVASTRFFTRSMLFVGGVLGGLLGGMLGTRGALLVIMAGWMLTPLLLAFSPIRRLRDIPAYDEH</sequence>
<evidence type="ECO:0000256" key="1">
    <source>
        <dbReference type="ARBA" id="ARBA00004651"/>
    </source>
</evidence>
<dbReference type="GO" id="GO:0005886">
    <property type="term" value="C:plasma membrane"/>
    <property type="evidence" value="ECO:0007669"/>
    <property type="project" value="UniProtKB-SubCell"/>
</dbReference>
<evidence type="ECO:0000313" key="9">
    <source>
        <dbReference type="EMBL" id="SKA35164.1"/>
    </source>
</evidence>
<dbReference type="STRING" id="1122192.SAMN02745673_04424"/>
<keyword evidence="3 7" id="KW-0812">Transmembrane</keyword>
<feature type="transmembrane region" description="Helical" evidence="7">
    <location>
        <begin position="329"/>
        <end position="351"/>
    </location>
</feature>
<feature type="transmembrane region" description="Helical" evidence="7">
    <location>
        <begin position="372"/>
        <end position="391"/>
    </location>
</feature>
<dbReference type="Gene3D" id="1.20.1250.20">
    <property type="entry name" value="MFS general substrate transporter like domains"/>
    <property type="match status" value="1"/>
</dbReference>
<dbReference type="Pfam" id="PF07690">
    <property type="entry name" value="MFS_1"/>
    <property type="match status" value="1"/>
</dbReference>
<dbReference type="PANTHER" id="PTHR23513:SF6">
    <property type="entry name" value="MAJOR FACILITATOR SUPERFAMILY ASSOCIATED DOMAIN-CONTAINING PROTEIN"/>
    <property type="match status" value="1"/>
</dbReference>
<dbReference type="AlphaFoldDB" id="A0A1T4T3S4"/>
<feature type="transmembrane region" description="Helical" evidence="7">
    <location>
        <begin position="241"/>
        <end position="263"/>
    </location>
</feature>
<keyword evidence="2" id="KW-1003">Cell membrane</keyword>
<feature type="transmembrane region" description="Helical" evidence="7">
    <location>
        <begin position="275"/>
        <end position="293"/>
    </location>
</feature>
<reference evidence="9 10" key="1">
    <citation type="submission" date="2017-02" db="EMBL/GenBank/DDBJ databases">
        <authorList>
            <person name="Peterson S.W."/>
        </authorList>
    </citation>
    <scope>NUCLEOTIDE SEQUENCE [LARGE SCALE GENOMIC DNA]</scope>
    <source>
        <strain evidence="9 10">DSM 45154</strain>
    </source>
</reference>
<dbReference type="RefSeq" id="WP_078763660.1">
    <property type="nucleotide sequence ID" value="NZ_FUWS01000014.1"/>
</dbReference>
<gene>
    <name evidence="9" type="ORF">SAMN02745673_04424</name>
</gene>
<keyword evidence="4 7" id="KW-1133">Transmembrane helix</keyword>
<feature type="transmembrane region" description="Helical" evidence="7">
    <location>
        <begin position="95"/>
        <end position="116"/>
    </location>
</feature>
<keyword evidence="10" id="KW-1185">Reference proteome</keyword>
<feature type="domain" description="Major facilitator superfamily (MFS) profile" evidence="8">
    <location>
        <begin position="229"/>
        <end position="429"/>
    </location>
</feature>
<dbReference type="InterPro" id="IPR036259">
    <property type="entry name" value="MFS_trans_sf"/>
</dbReference>
<protein>
    <submittedName>
        <fullName evidence="9">Predicted arabinose efflux permease, MFS family</fullName>
    </submittedName>
</protein>
<dbReference type="InterPro" id="IPR011701">
    <property type="entry name" value="MFS"/>
</dbReference>